<gene>
    <name evidence="6" type="ordered locus">Lcho_1491</name>
</gene>
<comment type="similarity">
    <text evidence="1">Belongs to the LysR transcriptional regulatory family.</text>
</comment>
<dbReference type="CDD" id="cd08453">
    <property type="entry name" value="PBP2_IlvR"/>
    <property type="match status" value="1"/>
</dbReference>
<dbReference type="PROSITE" id="PS50931">
    <property type="entry name" value="HTH_LYSR"/>
    <property type="match status" value="1"/>
</dbReference>
<keyword evidence="4" id="KW-0804">Transcription</keyword>
<dbReference type="Gene3D" id="3.40.190.10">
    <property type="entry name" value="Periplasmic binding protein-like II"/>
    <property type="match status" value="2"/>
</dbReference>
<keyword evidence="3" id="KW-0238">DNA-binding</keyword>
<evidence type="ECO:0000256" key="1">
    <source>
        <dbReference type="ARBA" id="ARBA00009437"/>
    </source>
</evidence>
<feature type="domain" description="HTH lysR-type" evidence="5">
    <location>
        <begin position="2"/>
        <end position="59"/>
    </location>
</feature>
<dbReference type="eggNOG" id="COG0583">
    <property type="taxonomic scope" value="Bacteria"/>
</dbReference>
<name>B1Y817_LEPCP</name>
<dbReference type="STRING" id="395495.Lcho_1491"/>
<evidence type="ECO:0000256" key="3">
    <source>
        <dbReference type="ARBA" id="ARBA00023125"/>
    </source>
</evidence>
<accession>B1Y817</accession>
<evidence type="ECO:0000313" key="7">
    <source>
        <dbReference type="Proteomes" id="UP000001693"/>
    </source>
</evidence>
<dbReference type="InterPro" id="IPR005119">
    <property type="entry name" value="LysR_subst-bd"/>
</dbReference>
<dbReference type="FunFam" id="1.10.10.10:FF:000001">
    <property type="entry name" value="LysR family transcriptional regulator"/>
    <property type="match status" value="1"/>
</dbReference>
<dbReference type="SUPFAM" id="SSF46785">
    <property type="entry name" value="Winged helix' DNA-binding domain"/>
    <property type="match status" value="1"/>
</dbReference>
<dbReference type="AlphaFoldDB" id="B1Y817"/>
<dbReference type="HOGENOM" id="CLU_039613_6_4_4"/>
<dbReference type="SUPFAM" id="SSF53850">
    <property type="entry name" value="Periplasmic binding protein-like II"/>
    <property type="match status" value="1"/>
</dbReference>
<dbReference type="KEGG" id="lch:Lcho_1491"/>
<dbReference type="PANTHER" id="PTHR30346">
    <property type="entry name" value="TRANSCRIPTIONAL DUAL REGULATOR HCAR-RELATED"/>
    <property type="match status" value="1"/>
</dbReference>
<evidence type="ECO:0000256" key="4">
    <source>
        <dbReference type="ARBA" id="ARBA00023163"/>
    </source>
</evidence>
<dbReference type="Gene3D" id="1.10.10.10">
    <property type="entry name" value="Winged helix-like DNA-binding domain superfamily/Winged helix DNA-binding domain"/>
    <property type="match status" value="1"/>
</dbReference>
<dbReference type="GO" id="GO:0003677">
    <property type="term" value="F:DNA binding"/>
    <property type="evidence" value="ECO:0007669"/>
    <property type="project" value="UniProtKB-KW"/>
</dbReference>
<dbReference type="InterPro" id="IPR036390">
    <property type="entry name" value="WH_DNA-bd_sf"/>
</dbReference>
<keyword evidence="7" id="KW-1185">Reference proteome</keyword>
<keyword evidence="2" id="KW-0805">Transcription regulation</keyword>
<dbReference type="RefSeq" id="WP_012346521.1">
    <property type="nucleotide sequence ID" value="NC_010524.1"/>
</dbReference>
<dbReference type="EMBL" id="CP001013">
    <property type="protein sequence ID" value="ACB33759.1"/>
    <property type="molecule type" value="Genomic_DNA"/>
</dbReference>
<organism evidence="6 7">
    <name type="scientific">Leptothrix cholodnii (strain ATCC 51168 / LMG 8142 / SP-6)</name>
    <name type="common">Leptothrix discophora (strain SP-6)</name>
    <dbReference type="NCBI Taxonomy" id="395495"/>
    <lineage>
        <taxon>Bacteria</taxon>
        <taxon>Pseudomonadati</taxon>
        <taxon>Pseudomonadota</taxon>
        <taxon>Betaproteobacteria</taxon>
        <taxon>Burkholderiales</taxon>
        <taxon>Sphaerotilaceae</taxon>
        <taxon>Leptothrix</taxon>
    </lineage>
</organism>
<dbReference type="PRINTS" id="PR00039">
    <property type="entry name" value="HTHLYSR"/>
</dbReference>
<dbReference type="PANTHER" id="PTHR30346:SF0">
    <property type="entry name" value="HCA OPERON TRANSCRIPTIONAL ACTIVATOR HCAR"/>
    <property type="match status" value="1"/>
</dbReference>
<dbReference type="GO" id="GO:0003700">
    <property type="term" value="F:DNA-binding transcription factor activity"/>
    <property type="evidence" value="ECO:0007669"/>
    <property type="project" value="InterPro"/>
</dbReference>
<evidence type="ECO:0000256" key="2">
    <source>
        <dbReference type="ARBA" id="ARBA00023015"/>
    </source>
</evidence>
<dbReference type="Pfam" id="PF00126">
    <property type="entry name" value="HTH_1"/>
    <property type="match status" value="1"/>
</dbReference>
<dbReference type="InterPro" id="IPR037412">
    <property type="entry name" value="IlvR_PBP2"/>
</dbReference>
<sequence>MIDLRLWRQFLTLADELHFGRAAQRLHMTQPPLSQAIQGLERELGVALFLRTRRSVALTPAGAALLPPVRRLLAAAEELPRIAQAAAAGLAGQLRLAFISSISYGPLPEWLRSFREAHPEVALTLREATLDVQLAAFDADEIDAGFVLHAPGAAPPSFAAWSALDEPLMMALPQTHPAAAQAVLEWADVCAEPLVIFPRHIAPSLFDALLGAYRAQGATPHIAQEAIQMQTIVNLVSAGMGVAWVPESVTRLQRPGVVYRPVRGLALRCETSLIWREPASPVVARFVGHVSADVMAERRQSASAGAAR</sequence>
<protein>
    <submittedName>
        <fullName evidence="6">Transcriptional regulator, LysR family</fullName>
    </submittedName>
</protein>
<dbReference type="Proteomes" id="UP000001693">
    <property type="component" value="Chromosome"/>
</dbReference>
<dbReference type="InterPro" id="IPR000847">
    <property type="entry name" value="LysR_HTH_N"/>
</dbReference>
<evidence type="ECO:0000259" key="5">
    <source>
        <dbReference type="PROSITE" id="PS50931"/>
    </source>
</evidence>
<evidence type="ECO:0000313" key="6">
    <source>
        <dbReference type="EMBL" id="ACB33759.1"/>
    </source>
</evidence>
<dbReference type="Pfam" id="PF03466">
    <property type="entry name" value="LysR_substrate"/>
    <property type="match status" value="1"/>
</dbReference>
<reference evidence="6 7" key="1">
    <citation type="submission" date="2008-03" db="EMBL/GenBank/DDBJ databases">
        <title>Complete sequence of Leptothrix cholodnii SP-6.</title>
        <authorList>
            <consortium name="US DOE Joint Genome Institute"/>
            <person name="Copeland A."/>
            <person name="Lucas S."/>
            <person name="Lapidus A."/>
            <person name="Glavina del Rio T."/>
            <person name="Dalin E."/>
            <person name="Tice H."/>
            <person name="Bruce D."/>
            <person name="Goodwin L."/>
            <person name="Pitluck S."/>
            <person name="Chertkov O."/>
            <person name="Brettin T."/>
            <person name="Detter J.C."/>
            <person name="Han C."/>
            <person name="Kuske C.R."/>
            <person name="Schmutz J."/>
            <person name="Larimer F."/>
            <person name="Land M."/>
            <person name="Hauser L."/>
            <person name="Kyrpides N."/>
            <person name="Lykidis A."/>
            <person name="Emerson D."/>
            <person name="Richardson P."/>
        </authorList>
    </citation>
    <scope>NUCLEOTIDE SEQUENCE [LARGE SCALE GENOMIC DNA]</scope>
    <source>
        <strain evidence="7">ATCC 51168 / LMG 8142 / SP-6</strain>
    </source>
</reference>
<proteinExistence type="inferred from homology"/>
<dbReference type="InterPro" id="IPR036388">
    <property type="entry name" value="WH-like_DNA-bd_sf"/>
</dbReference>
<dbReference type="GO" id="GO:0032993">
    <property type="term" value="C:protein-DNA complex"/>
    <property type="evidence" value="ECO:0007669"/>
    <property type="project" value="TreeGrafter"/>
</dbReference>